<evidence type="ECO:0000256" key="3">
    <source>
        <dbReference type="PIRNR" id="PIRNR036492"/>
    </source>
</evidence>
<keyword evidence="2 3" id="KW-0560">Oxidoreductase</keyword>
<dbReference type="InterPro" id="IPR016162">
    <property type="entry name" value="Ald_DH_N"/>
</dbReference>
<feature type="domain" description="Aldehyde dehydrogenase" evidence="7">
    <location>
        <begin position="32"/>
        <end position="464"/>
    </location>
</feature>
<dbReference type="Pfam" id="PF00171">
    <property type="entry name" value="Aldedh"/>
    <property type="match status" value="1"/>
</dbReference>
<comment type="similarity">
    <text evidence="1 3 6">Belongs to the aldehyde dehydrogenase family.</text>
</comment>
<evidence type="ECO:0000256" key="4">
    <source>
        <dbReference type="PIRSR" id="PIRSR036492-1"/>
    </source>
</evidence>
<dbReference type="PIRSF" id="PIRSF036492">
    <property type="entry name" value="ALDH"/>
    <property type="match status" value="1"/>
</dbReference>
<dbReference type="InterPro" id="IPR016163">
    <property type="entry name" value="Ald_DH_C"/>
</dbReference>
<dbReference type="Gene3D" id="3.40.605.10">
    <property type="entry name" value="Aldehyde Dehydrogenase, Chain A, domain 1"/>
    <property type="match status" value="1"/>
</dbReference>
<evidence type="ECO:0000256" key="5">
    <source>
        <dbReference type="PROSITE-ProRule" id="PRU10007"/>
    </source>
</evidence>
<protein>
    <recommendedName>
        <fullName evidence="3">Aldehyde dehydrogenase</fullName>
    </recommendedName>
</protein>
<evidence type="ECO:0000313" key="9">
    <source>
        <dbReference type="Proteomes" id="UP000644660"/>
    </source>
</evidence>
<dbReference type="RefSeq" id="XP_041406291.1">
    <property type="nucleotide sequence ID" value="XM_041550357.1"/>
</dbReference>
<dbReference type="InterPro" id="IPR015590">
    <property type="entry name" value="Aldehyde_DH_dom"/>
</dbReference>
<evidence type="ECO:0000313" key="8">
    <source>
        <dbReference type="EMBL" id="CAB4254447.1"/>
    </source>
</evidence>
<feature type="active site" evidence="4 5">
    <location>
        <position position="231"/>
    </location>
</feature>
<dbReference type="GeneID" id="64857443"/>
<dbReference type="EMBL" id="CAEFZW010000004">
    <property type="protein sequence ID" value="CAB4254447.1"/>
    <property type="molecule type" value="Genomic_DNA"/>
</dbReference>
<accession>A0A8H2ZHF0</accession>
<dbReference type="OrthoDB" id="440325at2759"/>
<gene>
    <name evidence="8" type="ORF">KABA2_04S06512</name>
</gene>
<dbReference type="PANTHER" id="PTHR43570:SF16">
    <property type="entry name" value="ALDEHYDE DEHYDROGENASE TYPE III, ISOFORM Q"/>
    <property type="match status" value="1"/>
</dbReference>
<name>A0A8H2ZHF0_9SACH</name>
<organism evidence="8 9">
    <name type="scientific">Maudiozyma barnettii</name>
    <dbReference type="NCBI Taxonomy" id="61262"/>
    <lineage>
        <taxon>Eukaryota</taxon>
        <taxon>Fungi</taxon>
        <taxon>Dikarya</taxon>
        <taxon>Ascomycota</taxon>
        <taxon>Saccharomycotina</taxon>
        <taxon>Saccharomycetes</taxon>
        <taxon>Saccharomycetales</taxon>
        <taxon>Saccharomycetaceae</taxon>
        <taxon>Maudiozyma</taxon>
    </lineage>
</organism>
<comment type="caution">
    <text evidence="8">The sequence shown here is derived from an EMBL/GenBank/DDBJ whole genome shotgun (WGS) entry which is preliminary data.</text>
</comment>
<dbReference type="Gene3D" id="3.40.309.10">
    <property type="entry name" value="Aldehyde Dehydrogenase, Chain A, domain 2"/>
    <property type="match status" value="1"/>
</dbReference>
<dbReference type="InterPro" id="IPR029510">
    <property type="entry name" value="Ald_DH_CS_GLU"/>
</dbReference>
<evidence type="ECO:0000259" key="7">
    <source>
        <dbReference type="Pfam" id="PF00171"/>
    </source>
</evidence>
<dbReference type="GO" id="GO:0006081">
    <property type="term" value="P:aldehyde metabolic process"/>
    <property type="evidence" value="ECO:0007669"/>
    <property type="project" value="InterPro"/>
</dbReference>
<dbReference type="GO" id="GO:0004029">
    <property type="term" value="F:aldehyde dehydrogenase (NAD+) activity"/>
    <property type="evidence" value="ECO:0007669"/>
    <property type="project" value="TreeGrafter"/>
</dbReference>
<keyword evidence="9" id="KW-1185">Reference proteome</keyword>
<dbReference type="PROSITE" id="PS00687">
    <property type="entry name" value="ALDEHYDE_DEHYDR_GLU"/>
    <property type="match status" value="1"/>
</dbReference>
<evidence type="ECO:0000256" key="1">
    <source>
        <dbReference type="ARBA" id="ARBA00009986"/>
    </source>
</evidence>
<dbReference type="PANTHER" id="PTHR43570">
    <property type="entry name" value="ALDEHYDE DEHYDROGENASE"/>
    <property type="match status" value="1"/>
</dbReference>
<evidence type="ECO:0000256" key="6">
    <source>
        <dbReference type="RuleBase" id="RU003345"/>
    </source>
</evidence>
<dbReference type="SUPFAM" id="SSF53720">
    <property type="entry name" value="ALDH-like"/>
    <property type="match status" value="1"/>
</dbReference>
<dbReference type="InterPro" id="IPR016161">
    <property type="entry name" value="Ald_DH/histidinol_DH"/>
</dbReference>
<feature type="active site" evidence="4">
    <location>
        <position position="271"/>
    </location>
</feature>
<dbReference type="GO" id="GO:0005737">
    <property type="term" value="C:cytoplasm"/>
    <property type="evidence" value="ECO:0007669"/>
    <property type="project" value="TreeGrafter"/>
</dbReference>
<proteinExistence type="inferred from homology"/>
<dbReference type="Proteomes" id="UP000644660">
    <property type="component" value="Unassembled WGS sequence"/>
</dbReference>
<reference evidence="8 9" key="1">
    <citation type="submission" date="2020-05" db="EMBL/GenBank/DDBJ databases">
        <authorList>
            <person name="Casaregola S."/>
            <person name="Devillers H."/>
            <person name="Grondin C."/>
        </authorList>
    </citation>
    <scope>NUCLEOTIDE SEQUENCE [LARGE SCALE GENOMIC DNA]</scope>
    <source>
        <strain evidence="8 9">CLIB 1767</strain>
    </source>
</reference>
<dbReference type="InterPro" id="IPR012394">
    <property type="entry name" value="Aldehyde_DH_NAD(P)"/>
</dbReference>
<evidence type="ECO:0000256" key="2">
    <source>
        <dbReference type="ARBA" id="ARBA00023002"/>
    </source>
</evidence>
<sequence>MRELHYTPLDLIDTKLAVSSETFFERQKELSQAKNIRKTDLQFRSKQLKKLYYAIKKNEKNLIDAMYEDYHRAPQESMQLELIPLYNDILNMIKNLSKWMKPKRICDMSPTYMLGKTYVEKIAMGSTLVISPCNFPVLLALTPVANAIAAGNTVILKPSEMTPATAIEMERLIEEAGFPHGLLQVVQGAIPETTQLIRSKTLNMIFYTGSPNVGSIVAQEAAKNLIPCVLELGGKSPAFMTQKFNIKNNSKLRTAIKRIFFGAFSNGGQICVTPDYLMVHESIYDKVLEQAKIVLDEMYPTFNSDLDYTYVVGERAYNAIRKKVEASNGEKYIPESAKGFVTDVDKGLYCVPPTLISDCSWDDSLMEEENFGAVLPIYKYSDLDETLDMIIKKNDQPLVQYIFSDSEHERQHILTRLRSGDCIIGDTIIHVAIQDAPFGGIGKSGYGNYGGIYGFDAFTHERTVFKQPYWMDKMLFMRYPPYNKTKLKLVETATEQQPWFDENGNTHWYRNKLLYLFPVVGVAVAAACNQYT</sequence>
<dbReference type="AlphaFoldDB" id="A0A8H2ZHF0"/>